<accession>A0A9R1T3U3</accession>
<reference evidence="4" key="2">
    <citation type="submission" date="2025-04" db="UniProtKB">
        <authorList>
            <consortium name="RefSeq"/>
        </authorList>
    </citation>
    <scope>IDENTIFICATION</scope>
    <source>
        <strain evidence="4">USDA-PBARC FA_bdor</strain>
        <tissue evidence="4">Whole organism</tissue>
    </source>
</reference>
<feature type="compositionally biased region" description="Basic and acidic residues" evidence="1">
    <location>
        <begin position="275"/>
        <end position="286"/>
    </location>
</feature>
<feature type="compositionally biased region" description="Basic and acidic residues" evidence="1">
    <location>
        <begin position="210"/>
        <end position="226"/>
    </location>
</feature>
<evidence type="ECO:0000313" key="2">
    <source>
        <dbReference type="EMBL" id="JAG79027.1"/>
    </source>
</evidence>
<evidence type="ECO:0000313" key="3">
    <source>
        <dbReference type="Proteomes" id="UP000694866"/>
    </source>
</evidence>
<evidence type="ECO:0000313" key="4">
    <source>
        <dbReference type="RefSeq" id="XP_011302028.1"/>
    </source>
</evidence>
<dbReference type="KEGG" id="fas:105265912"/>
<accession>A0A0C9RM08</accession>
<feature type="compositionally biased region" description="Polar residues" evidence="1">
    <location>
        <begin position="99"/>
        <end position="111"/>
    </location>
</feature>
<organism evidence="2">
    <name type="scientific">Fopius arisanus</name>
    <dbReference type="NCBI Taxonomy" id="64838"/>
    <lineage>
        <taxon>Eukaryota</taxon>
        <taxon>Metazoa</taxon>
        <taxon>Ecdysozoa</taxon>
        <taxon>Arthropoda</taxon>
        <taxon>Hexapoda</taxon>
        <taxon>Insecta</taxon>
        <taxon>Pterygota</taxon>
        <taxon>Neoptera</taxon>
        <taxon>Endopterygota</taxon>
        <taxon>Hymenoptera</taxon>
        <taxon>Apocrita</taxon>
        <taxon>Ichneumonoidea</taxon>
        <taxon>Braconidae</taxon>
        <taxon>Opiinae</taxon>
        <taxon>Fopius</taxon>
    </lineage>
</organism>
<dbReference type="GeneID" id="105265912"/>
<name>A0A0C9RM08_9HYME</name>
<dbReference type="RefSeq" id="XP_011302028.1">
    <property type="nucleotide sequence ID" value="XM_011303726.1"/>
</dbReference>
<keyword evidence="3" id="KW-1185">Reference proteome</keyword>
<feature type="compositionally biased region" description="Basic and acidic residues" evidence="1">
    <location>
        <begin position="177"/>
        <end position="196"/>
    </location>
</feature>
<feature type="region of interest" description="Disordered" evidence="1">
    <location>
        <begin position="99"/>
        <end position="243"/>
    </location>
</feature>
<sequence length="328" mass="38601">MNPVEGSKGKYNRKVTGSTLKFESNDRPVESSVRRKPRMRQEMLNYNRMEKHYSTTMADQIPAYTPADDYKPRKQALMGKSASMYSQAMSNDDLYRLIHNSSGTRPETSVDNLVARKDTRRHRMTQGPLSLIADEDEEEEVSDSEYIYESKGKPFEDDEADDEIDYESDQYGADGPDQVKEYRRFPPKSTEADDLKQQYLEWLKRRNPRPSREIDEPRTLKYERSNRGKSRCKPMEEPPEQRKHPEIYKCSECRKKLETSMKTASRGRATYDYPEFARDFQDKPPKFQDPNDDMRPCPKPRKSANISRHRESRKMISHSPSKINYYDE</sequence>
<proteinExistence type="predicted"/>
<gene>
    <name evidence="4" type="primary">LOC105265912</name>
    <name evidence="2" type="ORF">g.7502</name>
</gene>
<evidence type="ECO:0000256" key="1">
    <source>
        <dbReference type="SAM" id="MobiDB-lite"/>
    </source>
</evidence>
<feature type="compositionally biased region" description="Acidic residues" evidence="1">
    <location>
        <begin position="133"/>
        <end position="143"/>
    </location>
</feature>
<dbReference type="OrthoDB" id="10425983at2759"/>
<reference evidence="2" key="1">
    <citation type="submission" date="2015-01" db="EMBL/GenBank/DDBJ databases">
        <title>Transcriptome Assembly of Fopius arisanus.</title>
        <authorList>
            <person name="Geib S."/>
        </authorList>
    </citation>
    <scope>NUCLEOTIDE SEQUENCE</scope>
</reference>
<feature type="compositionally biased region" description="Basic and acidic residues" evidence="1">
    <location>
        <begin position="23"/>
        <end position="33"/>
    </location>
</feature>
<protein>
    <submittedName>
        <fullName evidence="2 4">Uncharacterized protein</fullName>
    </submittedName>
</protein>
<dbReference type="EMBL" id="GBYB01009260">
    <property type="protein sequence ID" value="JAG79027.1"/>
    <property type="molecule type" value="Transcribed_RNA"/>
</dbReference>
<dbReference type="Proteomes" id="UP000694866">
    <property type="component" value="Unplaced"/>
</dbReference>
<feature type="compositionally biased region" description="Basic and acidic residues" evidence="1">
    <location>
        <begin position="233"/>
        <end position="243"/>
    </location>
</feature>
<feature type="region of interest" description="Disordered" evidence="1">
    <location>
        <begin position="259"/>
        <end position="328"/>
    </location>
</feature>
<dbReference type="AlphaFoldDB" id="A0A0C9RM08"/>
<feature type="compositionally biased region" description="Acidic residues" evidence="1">
    <location>
        <begin position="156"/>
        <end position="168"/>
    </location>
</feature>
<feature type="region of interest" description="Disordered" evidence="1">
    <location>
        <begin position="1"/>
        <end position="39"/>
    </location>
</feature>